<dbReference type="InterPro" id="IPR001789">
    <property type="entry name" value="Sig_transdc_resp-reg_receiver"/>
</dbReference>
<dbReference type="PROSITE" id="PS50045">
    <property type="entry name" value="SIGMA54_INTERACT_4"/>
    <property type="match status" value="1"/>
</dbReference>
<dbReference type="InterPro" id="IPR025662">
    <property type="entry name" value="Sigma_54_int_dom_ATP-bd_1"/>
</dbReference>
<dbReference type="Gene3D" id="1.10.8.60">
    <property type="match status" value="1"/>
</dbReference>
<keyword evidence="3" id="KW-0805">Transcription regulation</keyword>
<dbReference type="InterPro" id="IPR011006">
    <property type="entry name" value="CheY-like_superfamily"/>
</dbReference>
<dbReference type="CDD" id="cd17549">
    <property type="entry name" value="REC_DctD-like"/>
    <property type="match status" value="1"/>
</dbReference>
<evidence type="ECO:0000256" key="3">
    <source>
        <dbReference type="ARBA" id="ARBA00023015"/>
    </source>
</evidence>
<evidence type="ECO:0000313" key="10">
    <source>
        <dbReference type="Proteomes" id="UP001184230"/>
    </source>
</evidence>
<dbReference type="CDD" id="cd00009">
    <property type="entry name" value="AAA"/>
    <property type="match status" value="1"/>
</dbReference>
<dbReference type="SUPFAM" id="SSF46689">
    <property type="entry name" value="Homeodomain-like"/>
    <property type="match status" value="1"/>
</dbReference>
<accession>A0ABU1NDT5</accession>
<dbReference type="SUPFAM" id="SSF52540">
    <property type="entry name" value="P-loop containing nucleoside triphosphate hydrolases"/>
    <property type="match status" value="1"/>
</dbReference>
<dbReference type="EMBL" id="JAVDRF010000004">
    <property type="protein sequence ID" value="MDR6536620.1"/>
    <property type="molecule type" value="Genomic_DNA"/>
</dbReference>
<dbReference type="Pfam" id="PF25601">
    <property type="entry name" value="AAA_lid_14"/>
    <property type="match status" value="1"/>
</dbReference>
<dbReference type="Pfam" id="PF00072">
    <property type="entry name" value="Response_reg"/>
    <property type="match status" value="1"/>
</dbReference>
<evidence type="ECO:0000256" key="1">
    <source>
        <dbReference type="ARBA" id="ARBA00022741"/>
    </source>
</evidence>
<evidence type="ECO:0000259" key="8">
    <source>
        <dbReference type="PROSITE" id="PS50110"/>
    </source>
</evidence>
<dbReference type="SUPFAM" id="SSF52172">
    <property type="entry name" value="CheY-like"/>
    <property type="match status" value="1"/>
</dbReference>
<keyword evidence="10" id="KW-1185">Reference proteome</keyword>
<sequence length="455" mass="50595">MSEAPAIRVLLVEDDEDVRLSTTQVLTLAGFEVEAFASAERARAQISFGVPAIVVSDVRLPGLSGTEWLVELREADAELPVILVTGHGHIAMAVQAMREGAYDFIEKPFSSERLVAIVRHAIERRQLTLQVRALRDALENWHGIQAVLIGRSAQMQQVRRTVMTLAETSADVLIYGETGTGKELIARCLHEHSERRRQHFVPLNCGGLPEALAESELFGHEAGAFTSANRVRVGKFEYAHGGTLFLDEIESMPMAVQIKLLRALQERTIERIGSNRAIPFDCRVVAASKDDLKEMSDRQKFRADLYYRLGVAFIELPPLRERREDIPLLFEHFTLLAATRYGRVAPILSGAQVADLMAYAWPGNVRELRNVADRFVLGLLGERLTLARGNAEAMPALPRGLPQQVESFERAVIVEALRKHQGDQSATASALTIARQTLHDKLRKLGITADEFKSQ</sequence>
<feature type="domain" description="Response regulatory" evidence="8">
    <location>
        <begin position="8"/>
        <end position="122"/>
    </location>
</feature>
<dbReference type="Proteomes" id="UP001184230">
    <property type="component" value="Unassembled WGS sequence"/>
</dbReference>
<evidence type="ECO:0000256" key="4">
    <source>
        <dbReference type="ARBA" id="ARBA00023125"/>
    </source>
</evidence>
<dbReference type="PROSITE" id="PS00688">
    <property type="entry name" value="SIGMA54_INTERACT_3"/>
    <property type="match status" value="1"/>
</dbReference>
<dbReference type="PROSITE" id="PS00675">
    <property type="entry name" value="SIGMA54_INTERACT_1"/>
    <property type="match status" value="1"/>
</dbReference>
<evidence type="ECO:0000313" key="9">
    <source>
        <dbReference type="EMBL" id="MDR6536620.1"/>
    </source>
</evidence>
<dbReference type="InterPro" id="IPR025944">
    <property type="entry name" value="Sigma_54_int_dom_CS"/>
</dbReference>
<evidence type="ECO:0000256" key="2">
    <source>
        <dbReference type="ARBA" id="ARBA00022840"/>
    </source>
</evidence>
<dbReference type="PANTHER" id="PTHR32071:SF57">
    <property type="entry name" value="C4-DICARBOXYLATE TRANSPORT TRANSCRIPTIONAL REGULATORY PROTEIN DCTD"/>
    <property type="match status" value="1"/>
</dbReference>
<dbReference type="PROSITE" id="PS00676">
    <property type="entry name" value="SIGMA54_INTERACT_2"/>
    <property type="match status" value="1"/>
</dbReference>
<dbReference type="Pfam" id="PF00158">
    <property type="entry name" value="Sigma54_activat"/>
    <property type="match status" value="1"/>
</dbReference>
<dbReference type="PROSITE" id="PS50110">
    <property type="entry name" value="RESPONSE_REGULATORY"/>
    <property type="match status" value="1"/>
</dbReference>
<dbReference type="SMART" id="SM00448">
    <property type="entry name" value="REC"/>
    <property type="match status" value="1"/>
</dbReference>
<dbReference type="InterPro" id="IPR027417">
    <property type="entry name" value="P-loop_NTPase"/>
</dbReference>
<dbReference type="RefSeq" id="WP_309901795.1">
    <property type="nucleotide sequence ID" value="NZ_JAVDRF010000004.1"/>
</dbReference>
<comment type="caution">
    <text evidence="9">The sequence shown here is derived from an EMBL/GenBank/DDBJ whole genome shotgun (WGS) entry which is preliminary data.</text>
</comment>
<dbReference type="InterPro" id="IPR025943">
    <property type="entry name" value="Sigma_54_int_dom_ATP-bd_2"/>
</dbReference>
<proteinExistence type="predicted"/>
<dbReference type="PRINTS" id="PR01590">
    <property type="entry name" value="HTHFIS"/>
</dbReference>
<keyword evidence="6" id="KW-0597">Phosphoprotein</keyword>
<gene>
    <name evidence="9" type="ORF">J2739_002393</name>
</gene>
<evidence type="ECO:0000256" key="6">
    <source>
        <dbReference type="PROSITE-ProRule" id="PRU00169"/>
    </source>
</evidence>
<keyword evidence="2" id="KW-0067">ATP-binding</keyword>
<feature type="modified residue" description="4-aspartylphosphate" evidence="6">
    <location>
        <position position="57"/>
    </location>
</feature>
<feature type="domain" description="Sigma-54 factor interaction" evidence="7">
    <location>
        <begin position="148"/>
        <end position="377"/>
    </location>
</feature>
<dbReference type="Gene3D" id="3.40.50.2300">
    <property type="match status" value="1"/>
</dbReference>
<keyword evidence="5" id="KW-0804">Transcription</keyword>
<keyword evidence="1" id="KW-0547">Nucleotide-binding</keyword>
<dbReference type="SMART" id="SM00382">
    <property type="entry name" value="AAA"/>
    <property type="match status" value="1"/>
</dbReference>
<dbReference type="Gene3D" id="1.10.10.60">
    <property type="entry name" value="Homeodomain-like"/>
    <property type="match status" value="1"/>
</dbReference>
<keyword evidence="4" id="KW-0238">DNA-binding</keyword>
<dbReference type="Pfam" id="PF02954">
    <property type="entry name" value="HTH_8"/>
    <property type="match status" value="1"/>
</dbReference>
<name>A0ABU1NDT5_9BURK</name>
<dbReference type="InterPro" id="IPR002197">
    <property type="entry name" value="HTH_Fis"/>
</dbReference>
<organism evidence="9 10">
    <name type="scientific">Variovorax soli</name>
    <dbReference type="NCBI Taxonomy" id="376815"/>
    <lineage>
        <taxon>Bacteria</taxon>
        <taxon>Pseudomonadati</taxon>
        <taxon>Pseudomonadota</taxon>
        <taxon>Betaproteobacteria</taxon>
        <taxon>Burkholderiales</taxon>
        <taxon>Comamonadaceae</taxon>
        <taxon>Variovorax</taxon>
    </lineage>
</organism>
<reference evidence="9 10" key="1">
    <citation type="submission" date="2023-07" db="EMBL/GenBank/DDBJ databases">
        <title>Sorghum-associated microbial communities from plants grown in Nebraska, USA.</title>
        <authorList>
            <person name="Schachtman D."/>
        </authorList>
    </citation>
    <scope>NUCLEOTIDE SEQUENCE [LARGE SCALE GENOMIC DNA]</scope>
    <source>
        <strain evidence="9 10">DS1781</strain>
    </source>
</reference>
<dbReference type="InterPro" id="IPR003593">
    <property type="entry name" value="AAA+_ATPase"/>
</dbReference>
<dbReference type="Gene3D" id="3.40.50.300">
    <property type="entry name" value="P-loop containing nucleotide triphosphate hydrolases"/>
    <property type="match status" value="1"/>
</dbReference>
<dbReference type="InterPro" id="IPR002078">
    <property type="entry name" value="Sigma_54_int"/>
</dbReference>
<evidence type="ECO:0000259" key="7">
    <source>
        <dbReference type="PROSITE" id="PS50045"/>
    </source>
</evidence>
<dbReference type="PANTHER" id="PTHR32071">
    <property type="entry name" value="TRANSCRIPTIONAL REGULATORY PROTEIN"/>
    <property type="match status" value="1"/>
</dbReference>
<protein>
    <submittedName>
        <fullName evidence="9">Two-component system C4-dicarboxylate transport response regulator DctD</fullName>
    </submittedName>
</protein>
<dbReference type="InterPro" id="IPR009057">
    <property type="entry name" value="Homeodomain-like_sf"/>
</dbReference>
<dbReference type="InterPro" id="IPR058031">
    <property type="entry name" value="AAA_lid_NorR"/>
</dbReference>
<evidence type="ECO:0000256" key="5">
    <source>
        <dbReference type="ARBA" id="ARBA00023163"/>
    </source>
</evidence>